<dbReference type="InterPro" id="IPR007948">
    <property type="entry name" value="DUF736"/>
</dbReference>
<sequence length="168" mass="18262">MKIGSFKFDERINDIVGKIATRELHFPYLIMRKVTDRQSDAAPLYEIFETNRAGDEIQIGAVWERKMNRSEETFLSGMIDDPSFREPLAIALFGDERNGFDVQWRRERDRDAQGGGFGGRSGGGQRQSAGAGGFGGRQGGGFAGGSTAGAGGEYTGGGRNDLDDEVPF</sequence>
<dbReference type="RefSeq" id="WP_099186854.1">
    <property type="nucleotide sequence ID" value="NZ_BEWI01000032.1"/>
</dbReference>
<dbReference type="Proteomes" id="UP000221538">
    <property type="component" value="Unassembled WGS sequence"/>
</dbReference>
<dbReference type="EMBL" id="BEWI01000032">
    <property type="protein sequence ID" value="GAY24383.1"/>
    <property type="molecule type" value="Genomic_DNA"/>
</dbReference>
<evidence type="ECO:0000256" key="1">
    <source>
        <dbReference type="SAM" id="MobiDB-lite"/>
    </source>
</evidence>
<evidence type="ECO:0008006" key="4">
    <source>
        <dbReference type="Google" id="ProtNLM"/>
    </source>
</evidence>
<reference evidence="2 3" key="2">
    <citation type="journal article" date="2013" name="Environ. Sci. Technol.">
        <title>The 4-tert-butylphenol-utilizing bacterium Sphingobium fuliginis OMI can degrade bisphenols via phenolic ring hydroxylation and meta-cleavage pathway.</title>
        <authorList>
            <person name="Ogata Y."/>
            <person name="Goda S."/>
            <person name="Toyama T."/>
            <person name="Sei K."/>
            <person name="Ike M."/>
        </authorList>
    </citation>
    <scope>NUCLEOTIDE SEQUENCE [LARGE SCALE GENOMIC DNA]</scope>
    <source>
        <strain evidence="2 3">OMI</strain>
    </source>
</reference>
<name>A0A292ZND4_SPHSA</name>
<evidence type="ECO:0000313" key="2">
    <source>
        <dbReference type="EMBL" id="GAY24383.1"/>
    </source>
</evidence>
<evidence type="ECO:0000313" key="3">
    <source>
        <dbReference type="Proteomes" id="UP000221538"/>
    </source>
</evidence>
<organism evidence="2 3">
    <name type="scientific">Sphingobium fuliginis (strain ATCC 27551)</name>
    <dbReference type="NCBI Taxonomy" id="336203"/>
    <lineage>
        <taxon>Bacteria</taxon>
        <taxon>Pseudomonadati</taxon>
        <taxon>Pseudomonadota</taxon>
        <taxon>Alphaproteobacteria</taxon>
        <taxon>Sphingomonadales</taxon>
        <taxon>Sphingomonadaceae</taxon>
        <taxon>Sphingobium</taxon>
    </lineage>
</organism>
<protein>
    <recommendedName>
        <fullName evidence="4">DUF736 domain-containing protein</fullName>
    </recommendedName>
</protein>
<feature type="compositionally biased region" description="Gly residues" evidence="1">
    <location>
        <begin position="113"/>
        <end position="159"/>
    </location>
</feature>
<reference evidence="2 3" key="1">
    <citation type="journal article" date="2013" name="Biodegradation">
        <title>Occurrence of 4-tert-butylphenol (4-t-BP) biodegradation in an aquatic sample caused by the presence of Spirodela polyrrhiza and isolation of a 4-t-BP-utilizing bacterium.</title>
        <authorList>
            <person name="Ogata Y."/>
            <person name="Toyama T."/>
            <person name="Yu N."/>
            <person name="Wang X."/>
            <person name="Sei K."/>
            <person name="Ike M."/>
        </authorList>
    </citation>
    <scope>NUCLEOTIDE SEQUENCE [LARGE SCALE GENOMIC DNA]</scope>
    <source>
        <strain evidence="2 3">OMI</strain>
    </source>
</reference>
<dbReference type="Pfam" id="PF05284">
    <property type="entry name" value="DUF736"/>
    <property type="match status" value="1"/>
</dbReference>
<gene>
    <name evidence="2" type="ORF">SFOMI_4963</name>
</gene>
<dbReference type="AlphaFoldDB" id="A0A292ZND4"/>
<comment type="caution">
    <text evidence="2">The sequence shown here is derived from an EMBL/GenBank/DDBJ whole genome shotgun (WGS) entry which is preliminary data.</text>
</comment>
<accession>A0A292ZND4</accession>
<feature type="region of interest" description="Disordered" evidence="1">
    <location>
        <begin position="108"/>
        <end position="168"/>
    </location>
</feature>
<proteinExistence type="predicted"/>